<keyword evidence="3 5" id="KW-1133">Transmembrane helix</keyword>
<dbReference type="STRING" id="34508.A0A4U8UTA5"/>
<keyword evidence="8" id="KW-1185">Reference proteome</keyword>
<dbReference type="Gene3D" id="1.20.58.390">
    <property type="entry name" value="Neurotransmitter-gated ion-channel transmembrane domain"/>
    <property type="match status" value="1"/>
</dbReference>
<dbReference type="SUPFAM" id="SSF90112">
    <property type="entry name" value="Neurotransmitter-gated ion-channel transmembrane pore"/>
    <property type="match status" value="1"/>
</dbReference>
<keyword evidence="4 5" id="KW-0472">Membrane</keyword>
<feature type="transmembrane region" description="Helical" evidence="5">
    <location>
        <begin position="260"/>
        <end position="278"/>
    </location>
</feature>
<evidence type="ECO:0000256" key="2">
    <source>
        <dbReference type="ARBA" id="ARBA00022692"/>
    </source>
</evidence>
<gene>
    <name evidence="7" type="ORF">L596_003653</name>
</gene>
<feature type="transmembrane region" description="Helical" evidence="5">
    <location>
        <begin position="400"/>
        <end position="418"/>
    </location>
</feature>
<dbReference type="AlphaFoldDB" id="A0A4U8UTA5"/>
<dbReference type="Proteomes" id="UP000298663">
    <property type="component" value="Unassembled WGS sequence"/>
</dbReference>
<dbReference type="PANTHER" id="PTHR18945">
    <property type="entry name" value="NEUROTRANSMITTER GATED ION CHANNEL"/>
    <property type="match status" value="1"/>
</dbReference>
<evidence type="ECO:0000313" key="7">
    <source>
        <dbReference type="EMBL" id="TMS36506.1"/>
    </source>
</evidence>
<dbReference type="InterPro" id="IPR036734">
    <property type="entry name" value="Neur_chan_lig-bd_sf"/>
</dbReference>
<comment type="caution">
    <text evidence="7">The sequence shown here is derived from an EMBL/GenBank/DDBJ whole genome shotgun (WGS) entry which is preliminary data.</text>
</comment>
<dbReference type="InterPro" id="IPR006202">
    <property type="entry name" value="Neur_chan_lig-bd"/>
</dbReference>
<sequence>MNRRGCAATPPAQFGDNQTTIGYARFKNRQRASMRIPVLVLLFVGSCLGCDDVASLVEKVHGLLKSGAKSPEDVNLGLKIKKLSFSEDYNSLKLDALLTYRWEDSKFAFAQDNFCDKYLTVDPSSVAVMLPKLFFENTRKTQFFNETIQQVLHENGTFALNERMEVTLPCEQTNIFYPFGVTRCSLITRKAKSPSTQNTQIYWINDIAAEQNFAERNIRTEGMLRLKHVEFKEETEEHQDDTEDGILTLIMDFSQNNNKLFFTFFFPSILIVTISWLSMILGPMAITRSLMILGSFVILFLHYNSHEVFSVRVNYITPLDVWKVVTFLFVIAAFMELVIVSCMASTGRSRRLTRCCRQRKVHSKNTYTVEPLYEELNDLRSRATRTTCSCCRYSALCMDVAWLAGYAVAFAFFVFIFFTRYKDIVRWLNNVDVSDVTDLSSS</sequence>
<reference evidence="7 8" key="1">
    <citation type="journal article" date="2015" name="Genome Biol.">
        <title>Comparative genomics of Steinernema reveals deeply conserved gene regulatory networks.</title>
        <authorList>
            <person name="Dillman A.R."/>
            <person name="Macchietto M."/>
            <person name="Porter C.F."/>
            <person name="Rogers A."/>
            <person name="Williams B."/>
            <person name="Antoshechkin I."/>
            <person name="Lee M.M."/>
            <person name="Goodwin Z."/>
            <person name="Lu X."/>
            <person name="Lewis E.E."/>
            <person name="Goodrich-Blair H."/>
            <person name="Stock S.P."/>
            <person name="Adams B.J."/>
            <person name="Sternberg P.W."/>
            <person name="Mortazavi A."/>
        </authorList>
    </citation>
    <scope>NUCLEOTIDE SEQUENCE [LARGE SCALE GENOMIC DNA]</scope>
    <source>
        <strain evidence="7 8">ALL</strain>
    </source>
</reference>
<evidence type="ECO:0000313" key="8">
    <source>
        <dbReference type="Proteomes" id="UP000298663"/>
    </source>
</evidence>
<dbReference type="EMBL" id="AZBU02000001">
    <property type="protein sequence ID" value="TMS36506.1"/>
    <property type="molecule type" value="Genomic_DNA"/>
</dbReference>
<organism evidence="7 8">
    <name type="scientific">Steinernema carpocapsae</name>
    <name type="common">Entomopathogenic nematode</name>
    <dbReference type="NCBI Taxonomy" id="34508"/>
    <lineage>
        <taxon>Eukaryota</taxon>
        <taxon>Metazoa</taxon>
        <taxon>Ecdysozoa</taxon>
        <taxon>Nematoda</taxon>
        <taxon>Chromadorea</taxon>
        <taxon>Rhabditida</taxon>
        <taxon>Tylenchina</taxon>
        <taxon>Panagrolaimomorpha</taxon>
        <taxon>Strongyloidoidea</taxon>
        <taxon>Steinernematidae</taxon>
        <taxon>Steinernema</taxon>
    </lineage>
</organism>
<dbReference type="Pfam" id="PF02931">
    <property type="entry name" value="Neur_chan_LBD"/>
    <property type="match status" value="1"/>
</dbReference>
<proteinExistence type="predicted"/>
<evidence type="ECO:0000256" key="3">
    <source>
        <dbReference type="ARBA" id="ARBA00022989"/>
    </source>
</evidence>
<dbReference type="GO" id="GO:0005230">
    <property type="term" value="F:extracellular ligand-gated monoatomic ion channel activity"/>
    <property type="evidence" value="ECO:0007669"/>
    <property type="project" value="InterPro"/>
</dbReference>
<name>A0A4U8UTA5_STECR</name>
<dbReference type="Gene3D" id="2.70.170.10">
    <property type="entry name" value="Neurotransmitter-gated ion-channel ligand-binding domain"/>
    <property type="match status" value="1"/>
</dbReference>
<evidence type="ECO:0000256" key="1">
    <source>
        <dbReference type="ARBA" id="ARBA00004141"/>
    </source>
</evidence>
<dbReference type="InterPro" id="IPR038050">
    <property type="entry name" value="Neuro_actylchol_rec"/>
</dbReference>
<reference evidence="7 8" key="2">
    <citation type="journal article" date="2019" name="G3 (Bethesda)">
        <title>Hybrid Assembly of the Genome of the Entomopathogenic Nematode Steinernema carpocapsae Identifies the X-Chromosome.</title>
        <authorList>
            <person name="Serra L."/>
            <person name="Macchietto M."/>
            <person name="Macias-Munoz A."/>
            <person name="McGill C.J."/>
            <person name="Rodriguez I.M."/>
            <person name="Rodriguez B."/>
            <person name="Murad R."/>
            <person name="Mortazavi A."/>
        </authorList>
    </citation>
    <scope>NUCLEOTIDE SEQUENCE [LARGE SCALE GENOMIC DNA]</scope>
    <source>
        <strain evidence="7 8">ALL</strain>
    </source>
</reference>
<dbReference type="OrthoDB" id="5830690at2759"/>
<feature type="domain" description="Neurotransmitter-gated ion-channel ligand-binding" evidence="6">
    <location>
        <begin position="70"/>
        <end position="240"/>
    </location>
</feature>
<feature type="transmembrane region" description="Helical" evidence="5">
    <location>
        <begin position="324"/>
        <end position="344"/>
    </location>
</feature>
<evidence type="ECO:0000256" key="5">
    <source>
        <dbReference type="SAM" id="Phobius"/>
    </source>
</evidence>
<dbReference type="GO" id="GO:0004888">
    <property type="term" value="F:transmembrane signaling receptor activity"/>
    <property type="evidence" value="ECO:0007669"/>
    <property type="project" value="InterPro"/>
</dbReference>
<comment type="subcellular location">
    <subcellularLocation>
        <location evidence="1">Membrane</location>
        <topology evidence="1">Multi-pass membrane protein</topology>
    </subcellularLocation>
</comment>
<evidence type="ECO:0000256" key="4">
    <source>
        <dbReference type="ARBA" id="ARBA00023136"/>
    </source>
</evidence>
<dbReference type="GO" id="GO:0016020">
    <property type="term" value="C:membrane"/>
    <property type="evidence" value="ECO:0007669"/>
    <property type="project" value="UniProtKB-SubCell"/>
</dbReference>
<dbReference type="InterPro" id="IPR006201">
    <property type="entry name" value="Neur_channel"/>
</dbReference>
<protein>
    <recommendedName>
        <fullName evidence="6">Neurotransmitter-gated ion-channel ligand-binding domain-containing protein</fullName>
    </recommendedName>
</protein>
<keyword evidence="2 5" id="KW-0812">Transmembrane</keyword>
<dbReference type="SUPFAM" id="SSF63712">
    <property type="entry name" value="Nicotinic receptor ligand binding domain-like"/>
    <property type="match status" value="1"/>
</dbReference>
<evidence type="ECO:0000259" key="6">
    <source>
        <dbReference type="Pfam" id="PF02931"/>
    </source>
</evidence>
<accession>A0A4U8UTA5</accession>
<dbReference type="InterPro" id="IPR036719">
    <property type="entry name" value="Neuro-gated_channel_TM_sf"/>
</dbReference>